<dbReference type="InterPro" id="IPR019356">
    <property type="entry name" value="Menorin_dom"/>
</dbReference>
<comment type="caution">
    <text evidence="4">The sequence shown here is derived from an EMBL/GenBank/DDBJ whole genome shotgun (WGS) entry which is preliminary data.</text>
</comment>
<dbReference type="PANTHER" id="PTHR21184:SF6">
    <property type="entry name" value="CONSERVED PLASMA MEMBRANE PROTEIN"/>
    <property type="match status" value="1"/>
</dbReference>
<dbReference type="Pfam" id="PF10223">
    <property type="entry name" value="Menorin_N"/>
    <property type="match status" value="1"/>
</dbReference>
<comment type="similarity">
    <text evidence="1">Belongs to the menorin family.</text>
</comment>
<evidence type="ECO:0000259" key="3">
    <source>
        <dbReference type="Pfam" id="PF10223"/>
    </source>
</evidence>
<name>A0AB34JXJ7_PRYPA</name>
<evidence type="ECO:0000256" key="2">
    <source>
        <dbReference type="SAM" id="MobiDB-lite"/>
    </source>
</evidence>
<feature type="region of interest" description="Disordered" evidence="2">
    <location>
        <begin position="1"/>
        <end position="21"/>
    </location>
</feature>
<feature type="region of interest" description="Disordered" evidence="2">
    <location>
        <begin position="321"/>
        <end position="354"/>
    </location>
</feature>
<dbReference type="PANTHER" id="PTHR21184">
    <property type="entry name" value="MENORIN (DENDRITIC BRANCHING PROTEIN)"/>
    <property type="match status" value="1"/>
</dbReference>
<dbReference type="Proteomes" id="UP001515480">
    <property type="component" value="Unassembled WGS sequence"/>
</dbReference>
<dbReference type="GO" id="GO:0005615">
    <property type="term" value="C:extracellular space"/>
    <property type="evidence" value="ECO:0007669"/>
    <property type="project" value="TreeGrafter"/>
</dbReference>
<dbReference type="EMBL" id="JBGBPQ010000004">
    <property type="protein sequence ID" value="KAL1525718.1"/>
    <property type="molecule type" value="Genomic_DNA"/>
</dbReference>
<evidence type="ECO:0000313" key="4">
    <source>
        <dbReference type="EMBL" id="KAL1525718.1"/>
    </source>
</evidence>
<reference evidence="4 5" key="1">
    <citation type="journal article" date="2024" name="Science">
        <title>Giant polyketide synthase enzymes in the biosynthesis of giant marine polyether toxins.</title>
        <authorList>
            <person name="Fallon T.R."/>
            <person name="Shende V.V."/>
            <person name="Wierzbicki I.H."/>
            <person name="Pendleton A.L."/>
            <person name="Watervoot N.F."/>
            <person name="Auber R.P."/>
            <person name="Gonzalez D.J."/>
            <person name="Wisecaver J.H."/>
            <person name="Moore B.S."/>
        </authorList>
    </citation>
    <scope>NUCLEOTIDE SEQUENCE [LARGE SCALE GENOMIC DNA]</scope>
    <source>
        <strain evidence="4 5">12B1</strain>
    </source>
</reference>
<feature type="domain" description="Menorin-like" evidence="3">
    <location>
        <begin position="29"/>
        <end position="244"/>
    </location>
</feature>
<evidence type="ECO:0000313" key="5">
    <source>
        <dbReference type="Proteomes" id="UP001515480"/>
    </source>
</evidence>
<organism evidence="4 5">
    <name type="scientific">Prymnesium parvum</name>
    <name type="common">Toxic golden alga</name>
    <dbReference type="NCBI Taxonomy" id="97485"/>
    <lineage>
        <taxon>Eukaryota</taxon>
        <taxon>Haptista</taxon>
        <taxon>Haptophyta</taxon>
        <taxon>Prymnesiophyceae</taxon>
        <taxon>Prymnesiales</taxon>
        <taxon>Prymnesiaceae</taxon>
        <taxon>Prymnesium</taxon>
    </lineage>
</organism>
<dbReference type="AlphaFoldDB" id="A0AB34JXJ7"/>
<proteinExistence type="inferred from homology"/>
<keyword evidence="5" id="KW-1185">Reference proteome</keyword>
<gene>
    <name evidence="4" type="ORF">AB1Y20_020562</name>
</gene>
<accession>A0AB34JXJ7</accession>
<protein>
    <recommendedName>
        <fullName evidence="3">Menorin-like domain-containing protein</fullName>
    </recommendedName>
</protein>
<sequence>METGAKPAPSPGEKGPSSKVVPRPVANQTWVHSCCSRAKLQAALADPTISAIEADIMMPAPSSSGRAMPIMAHPSWRSKHAPQSDLDFATFIDRCIEDGKRHLKLDFKQAAAVEPCLQLLAKRWHELQGNRQAIWLNADVLPGPNARGKVEIAPDTFLPLCRRYCPHAFLSLGWRVGPIGPEEAYSQSDIAAMAKVCGDYSLDGGTLVFAASLRLSERALPVVASVLTLVPGSQLLLWTGFGEAPVRSELHERVSKQLDELEVGPRVGFDISVAQSVLGSATSDAIDCTFFWSRWTRYIFCGDLCCGSSYSLLNAQTGERQSLLSTPPTPAATPEHKLPVPSTPGTDVNGIIRQ</sequence>
<evidence type="ECO:0000256" key="1">
    <source>
        <dbReference type="ARBA" id="ARBA00044953"/>
    </source>
</evidence>